<organism evidence="1 2">
    <name type="scientific">Violaceomyces palustris</name>
    <dbReference type="NCBI Taxonomy" id="1673888"/>
    <lineage>
        <taxon>Eukaryota</taxon>
        <taxon>Fungi</taxon>
        <taxon>Dikarya</taxon>
        <taxon>Basidiomycota</taxon>
        <taxon>Ustilaginomycotina</taxon>
        <taxon>Ustilaginomycetes</taxon>
        <taxon>Violaceomycetales</taxon>
        <taxon>Violaceomycetaceae</taxon>
        <taxon>Violaceomyces</taxon>
    </lineage>
</organism>
<name>A0ACD0P377_9BASI</name>
<dbReference type="EMBL" id="KZ819777">
    <property type="protein sequence ID" value="PWN52437.1"/>
    <property type="molecule type" value="Genomic_DNA"/>
</dbReference>
<keyword evidence="2" id="KW-1185">Reference proteome</keyword>
<dbReference type="Proteomes" id="UP000245626">
    <property type="component" value="Unassembled WGS sequence"/>
</dbReference>
<evidence type="ECO:0000313" key="2">
    <source>
        <dbReference type="Proteomes" id="UP000245626"/>
    </source>
</evidence>
<evidence type="ECO:0000313" key="1">
    <source>
        <dbReference type="EMBL" id="PWN52437.1"/>
    </source>
</evidence>
<protein>
    <submittedName>
        <fullName evidence="1">Uncharacterized protein</fullName>
    </submittedName>
</protein>
<sequence>MADRIQQWWRAAPQASRDLLLTNEHVAGIQVRLSTGLDTLFLRGATLRLYNPYPVNRIEEALRTIQGSTLVRNERVMEGRTIAYHWTGNGGAWWQFHRSDLWTATSTCTSSTKSSRGGSTRIGSGGRGKGREERLPRIKTVLIWARASKSDPAQGTVGSIFRQVLTMVRIPPPPIQRDWANVGNVIVLEEVCSAYKHTLADRLAYVRARGPLQDGALVFTTSPERITRHSSDLPLLPLSQIFSLNLHCDGSARWSSWESSRDRVEESLRLGKQLSNQPGL</sequence>
<gene>
    <name evidence="1" type="ORF">IE53DRAFT_367205</name>
</gene>
<proteinExistence type="predicted"/>
<reference evidence="1 2" key="1">
    <citation type="journal article" date="2018" name="Mol. Biol. Evol.">
        <title>Broad Genomic Sampling Reveals a Smut Pathogenic Ancestry of the Fungal Clade Ustilaginomycotina.</title>
        <authorList>
            <person name="Kijpornyongpan T."/>
            <person name="Mondo S.J."/>
            <person name="Barry K."/>
            <person name="Sandor L."/>
            <person name="Lee J."/>
            <person name="Lipzen A."/>
            <person name="Pangilinan J."/>
            <person name="LaButti K."/>
            <person name="Hainaut M."/>
            <person name="Henrissat B."/>
            <person name="Grigoriev I.V."/>
            <person name="Spatafora J.W."/>
            <person name="Aime M.C."/>
        </authorList>
    </citation>
    <scope>NUCLEOTIDE SEQUENCE [LARGE SCALE GENOMIC DNA]</scope>
    <source>
        <strain evidence="1 2">SA 807</strain>
    </source>
</reference>
<accession>A0ACD0P377</accession>